<dbReference type="Proteomes" id="UP000244571">
    <property type="component" value="Chromosome"/>
</dbReference>
<accession>A0A2R4XKP5</accession>
<comment type="similarity">
    <text evidence="1">Belongs to the beta-class carbonic anhydrase family.</text>
</comment>
<dbReference type="PROSITE" id="PS51318">
    <property type="entry name" value="TAT"/>
    <property type="match status" value="1"/>
</dbReference>
<dbReference type="InterPro" id="IPR036874">
    <property type="entry name" value="Carbonic_anhydrase_sf"/>
</dbReference>
<comment type="cofactor">
    <cofactor evidence="2">
        <name>Zn(2+)</name>
        <dbReference type="ChEBI" id="CHEBI:29105"/>
    </cofactor>
    <text evidence="2">Binds 1 zinc ion per subunit.</text>
</comment>
<dbReference type="PANTHER" id="PTHR11002:SF79">
    <property type="entry name" value="CARBONIC ANHYDRASE 2"/>
    <property type="match status" value="1"/>
</dbReference>
<dbReference type="GO" id="GO:0004089">
    <property type="term" value="F:carbonate dehydratase activity"/>
    <property type="evidence" value="ECO:0007669"/>
    <property type="project" value="InterPro"/>
</dbReference>
<gene>
    <name evidence="3" type="ORF">DBV39_12520</name>
</gene>
<dbReference type="AlphaFoldDB" id="A0A2R4XKP5"/>
<dbReference type="EMBL" id="CP028901">
    <property type="protein sequence ID" value="AWB34392.1"/>
    <property type="molecule type" value="Genomic_DNA"/>
</dbReference>
<keyword evidence="2" id="KW-0479">Metal-binding</keyword>
<keyword evidence="2" id="KW-0862">Zinc</keyword>
<evidence type="ECO:0000256" key="2">
    <source>
        <dbReference type="PIRSR" id="PIRSR601765-1"/>
    </source>
</evidence>
<feature type="binding site" evidence="2">
    <location>
        <position position="159"/>
    </location>
    <ligand>
        <name>Zn(2+)</name>
        <dbReference type="ChEBI" id="CHEBI:29105"/>
    </ligand>
</feature>
<dbReference type="RefSeq" id="WP_108621808.1">
    <property type="nucleotide sequence ID" value="NZ_CP028901.1"/>
</dbReference>
<keyword evidence="4" id="KW-1185">Reference proteome</keyword>
<dbReference type="CDD" id="cd03378">
    <property type="entry name" value="beta_CA_cladeC"/>
    <property type="match status" value="1"/>
</dbReference>
<dbReference type="SMART" id="SM00947">
    <property type="entry name" value="Pro_CA"/>
    <property type="match status" value="1"/>
</dbReference>
<dbReference type="InterPro" id="IPR006311">
    <property type="entry name" value="TAT_signal"/>
</dbReference>
<proteinExistence type="inferred from homology"/>
<dbReference type="SUPFAM" id="SSF53056">
    <property type="entry name" value="beta-carbonic anhydrase, cab"/>
    <property type="match status" value="1"/>
</dbReference>
<protein>
    <submittedName>
        <fullName evidence="3">Carbonic anhydrase</fullName>
    </submittedName>
</protein>
<dbReference type="Gene3D" id="3.40.1050.10">
    <property type="entry name" value="Carbonic anhydrase"/>
    <property type="match status" value="1"/>
</dbReference>
<evidence type="ECO:0000256" key="1">
    <source>
        <dbReference type="ARBA" id="ARBA00006217"/>
    </source>
</evidence>
<sequence>MQHSRDCCSPASPKNQSRRNWLKTSAGAGLAAATAGLSVVPATSFAASLTEEQRNAMTPDQVIEMLREGNARFRSGKMQSHDFLAQKRATASGQYPAAVVLSCIDSRAPAEIIFDTGIGDAFGARIAGNISTPDLIGSMEFACAVAGAKLVLVVGHTACGAIAGAISGVQLGNLTGLLQQIEPAVATTVYDGERTGSNPAFVDAVAQENVLRTVEAIRKNSSILAELEKEGRIKIVGSMYDLSNGEVTFLS</sequence>
<dbReference type="NCBIfam" id="NF011765">
    <property type="entry name" value="PRK15219.1"/>
    <property type="match status" value="1"/>
</dbReference>
<evidence type="ECO:0000313" key="3">
    <source>
        <dbReference type="EMBL" id="AWB34392.1"/>
    </source>
</evidence>
<dbReference type="Pfam" id="PF00484">
    <property type="entry name" value="Pro_CA"/>
    <property type="match status" value="1"/>
</dbReference>
<reference evidence="3 4" key="1">
    <citation type="submission" date="2018-04" db="EMBL/GenBank/DDBJ databases">
        <title>Bordetella sp. HZ20 isolated from seawater.</title>
        <authorList>
            <person name="Sun C."/>
        </authorList>
    </citation>
    <scope>NUCLEOTIDE SEQUENCE [LARGE SCALE GENOMIC DNA]</scope>
    <source>
        <strain evidence="3 4">HZ20</strain>
    </source>
</reference>
<feature type="binding site" evidence="2">
    <location>
        <position position="103"/>
    </location>
    <ligand>
        <name>Zn(2+)</name>
        <dbReference type="ChEBI" id="CHEBI:29105"/>
    </ligand>
</feature>
<dbReference type="PANTHER" id="PTHR11002">
    <property type="entry name" value="CARBONIC ANHYDRASE"/>
    <property type="match status" value="1"/>
</dbReference>
<organism evidence="3 4">
    <name type="scientific">Orrella marina</name>
    <dbReference type="NCBI Taxonomy" id="2163011"/>
    <lineage>
        <taxon>Bacteria</taxon>
        <taxon>Pseudomonadati</taxon>
        <taxon>Pseudomonadota</taxon>
        <taxon>Betaproteobacteria</taxon>
        <taxon>Burkholderiales</taxon>
        <taxon>Alcaligenaceae</taxon>
        <taxon>Orrella</taxon>
    </lineage>
</organism>
<dbReference type="GO" id="GO:0008270">
    <property type="term" value="F:zinc ion binding"/>
    <property type="evidence" value="ECO:0007669"/>
    <property type="project" value="InterPro"/>
</dbReference>
<name>A0A2R4XKP5_9BURK</name>
<feature type="binding site" evidence="2">
    <location>
        <position position="105"/>
    </location>
    <ligand>
        <name>Zn(2+)</name>
        <dbReference type="ChEBI" id="CHEBI:29105"/>
    </ligand>
</feature>
<evidence type="ECO:0000313" key="4">
    <source>
        <dbReference type="Proteomes" id="UP000244571"/>
    </source>
</evidence>
<feature type="binding site" evidence="2">
    <location>
        <position position="156"/>
    </location>
    <ligand>
        <name>Zn(2+)</name>
        <dbReference type="ChEBI" id="CHEBI:29105"/>
    </ligand>
</feature>
<dbReference type="InterPro" id="IPR001765">
    <property type="entry name" value="Carbonic_anhydrase"/>
</dbReference>
<dbReference type="KEGG" id="boz:DBV39_12520"/>
<dbReference type="OrthoDB" id="9797527at2"/>